<comment type="similarity">
    <text evidence="1 5">Belongs to the glycosyl hydrolase 43 family.</text>
</comment>
<dbReference type="RefSeq" id="WP_148595308.1">
    <property type="nucleotide sequence ID" value="NZ_CP042997.1"/>
</dbReference>
<accession>A0A5B9W4N3</accession>
<sequence length="500" mass="53842">MNDAAATQARTFANPIRGVALGDPFVLRDRGRFYLYGTNDGPPLADGRAIPVYRSDDLIEWEFLGGALAMSDPAADHWAPEVLPWNGRYYMVVSFGDVVHRGHALWVAVADRPVGPFELRARVNGPDERFSIDGSWLLDEDGRLYLFRCLDFVAEDDPPHGTGIVVQPMEHPLGPAGPSSVVLRAGAPWHLFEADREMPLYGGRRFAEWTTVEGPAPVRRNGRYYCGYSGGNYTGHYGTGEAAADTPLGPYRDLRGLEGPLFATTPGLVEGPGHFSVVRPDLVHDWIVLHGRTPGEGVRRVWLCPATWGDGGVSIGALTDRPQPSPPLPTDLYRAGVTAPGSLGSWDFESGRWAEDGGELRHEGRGPGRAWRAGLEFEGDWALEFYLRFPSAGGHDRGGLVLRCGDAESTVVVDRALGRAAFRGPGGPAVAKLPTLGPEPFDMRAFHAVALTCRGGVVSVHLDRVRLFSALAVGDGPPRIGLLADGEVAFDALSITPAAS</sequence>
<keyword evidence="7" id="KW-1185">Reference proteome</keyword>
<dbReference type="PANTHER" id="PTHR42812:SF5">
    <property type="entry name" value="ENDO-ARABINASE"/>
    <property type="match status" value="1"/>
</dbReference>
<reference evidence="6 7" key="1">
    <citation type="submission" date="2019-08" db="EMBL/GenBank/DDBJ databases">
        <title>Deep-cultivation of Planctomycetes and their phenomic and genomic characterization uncovers novel biology.</title>
        <authorList>
            <person name="Wiegand S."/>
            <person name="Jogler M."/>
            <person name="Boedeker C."/>
            <person name="Pinto D."/>
            <person name="Vollmers J."/>
            <person name="Rivas-Marin E."/>
            <person name="Kohn T."/>
            <person name="Peeters S.H."/>
            <person name="Heuer A."/>
            <person name="Rast P."/>
            <person name="Oberbeckmann S."/>
            <person name="Bunk B."/>
            <person name="Jeske O."/>
            <person name="Meyerdierks A."/>
            <person name="Storesund J.E."/>
            <person name="Kallscheuer N."/>
            <person name="Luecker S."/>
            <person name="Lage O.M."/>
            <person name="Pohl T."/>
            <person name="Merkel B.J."/>
            <person name="Hornburger P."/>
            <person name="Mueller R.-W."/>
            <person name="Bruemmer F."/>
            <person name="Labrenz M."/>
            <person name="Spormann A.M."/>
            <person name="Op den Camp H."/>
            <person name="Overmann J."/>
            <person name="Amann R."/>
            <person name="Jetten M.S.M."/>
            <person name="Mascher T."/>
            <person name="Medema M.H."/>
            <person name="Devos D.P."/>
            <person name="Kaster A.-K."/>
            <person name="Ovreas L."/>
            <person name="Rohde M."/>
            <person name="Galperin M.Y."/>
            <person name="Jogler C."/>
        </authorList>
    </citation>
    <scope>NUCLEOTIDE SEQUENCE [LARGE SCALE GENOMIC DNA]</scope>
    <source>
        <strain evidence="6 7">OJF2</strain>
    </source>
</reference>
<dbReference type="GO" id="GO:0004553">
    <property type="term" value="F:hydrolase activity, hydrolyzing O-glycosyl compounds"/>
    <property type="evidence" value="ECO:0007669"/>
    <property type="project" value="InterPro"/>
</dbReference>
<dbReference type="EMBL" id="CP042997">
    <property type="protein sequence ID" value="QEH35512.1"/>
    <property type="molecule type" value="Genomic_DNA"/>
</dbReference>
<dbReference type="SUPFAM" id="SSF75005">
    <property type="entry name" value="Arabinanase/levansucrase/invertase"/>
    <property type="match status" value="1"/>
</dbReference>
<evidence type="ECO:0000256" key="2">
    <source>
        <dbReference type="ARBA" id="ARBA00022801"/>
    </source>
</evidence>
<keyword evidence="2 5" id="KW-0378">Hydrolase</keyword>
<dbReference type="InterPro" id="IPR006710">
    <property type="entry name" value="Glyco_hydro_43"/>
</dbReference>
<dbReference type="PANTHER" id="PTHR42812">
    <property type="entry name" value="BETA-XYLOSIDASE"/>
    <property type="match status" value="1"/>
</dbReference>
<proteinExistence type="inferred from homology"/>
<dbReference type="InterPro" id="IPR023296">
    <property type="entry name" value="Glyco_hydro_beta-prop_sf"/>
</dbReference>
<dbReference type="Gene3D" id="2.60.120.560">
    <property type="entry name" value="Exo-inulinase, domain 1"/>
    <property type="match status" value="1"/>
</dbReference>
<evidence type="ECO:0000313" key="6">
    <source>
        <dbReference type="EMBL" id="QEH35512.1"/>
    </source>
</evidence>
<dbReference type="KEGG" id="agv:OJF2_40640"/>
<evidence type="ECO:0000256" key="4">
    <source>
        <dbReference type="PIRSR" id="PIRSR606710-2"/>
    </source>
</evidence>
<dbReference type="Proteomes" id="UP000324233">
    <property type="component" value="Chromosome"/>
</dbReference>
<dbReference type="InterPro" id="IPR051795">
    <property type="entry name" value="Glycosyl_Hydrlase_43"/>
</dbReference>
<protein>
    <submittedName>
        <fullName evidence="6">Glycosyl hydrolases family 43</fullName>
    </submittedName>
</protein>
<organism evidence="6 7">
    <name type="scientific">Aquisphaera giovannonii</name>
    <dbReference type="NCBI Taxonomy" id="406548"/>
    <lineage>
        <taxon>Bacteria</taxon>
        <taxon>Pseudomonadati</taxon>
        <taxon>Planctomycetota</taxon>
        <taxon>Planctomycetia</taxon>
        <taxon>Isosphaerales</taxon>
        <taxon>Isosphaeraceae</taxon>
        <taxon>Aquisphaera</taxon>
    </lineage>
</organism>
<dbReference type="CDD" id="cd08991">
    <property type="entry name" value="GH43_HoAraf43-like"/>
    <property type="match status" value="1"/>
</dbReference>
<evidence type="ECO:0000256" key="5">
    <source>
        <dbReference type="RuleBase" id="RU361187"/>
    </source>
</evidence>
<name>A0A5B9W4N3_9BACT</name>
<evidence type="ECO:0000256" key="1">
    <source>
        <dbReference type="ARBA" id="ARBA00009865"/>
    </source>
</evidence>
<dbReference type="Pfam" id="PF04616">
    <property type="entry name" value="Glyco_hydro_43"/>
    <property type="match status" value="1"/>
</dbReference>
<dbReference type="GO" id="GO:0005975">
    <property type="term" value="P:carbohydrate metabolic process"/>
    <property type="evidence" value="ECO:0007669"/>
    <property type="project" value="InterPro"/>
</dbReference>
<dbReference type="Gene3D" id="2.115.10.20">
    <property type="entry name" value="Glycosyl hydrolase domain, family 43"/>
    <property type="match status" value="1"/>
</dbReference>
<keyword evidence="3 5" id="KW-0326">Glycosidase</keyword>
<gene>
    <name evidence="6" type="ORF">OJF2_40640</name>
</gene>
<dbReference type="AlphaFoldDB" id="A0A5B9W4N3"/>
<evidence type="ECO:0000256" key="3">
    <source>
        <dbReference type="ARBA" id="ARBA00023295"/>
    </source>
</evidence>
<evidence type="ECO:0000313" key="7">
    <source>
        <dbReference type="Proteomes" id="UP000324233"/>
    </source>
</evidence>
<dbReference type="OrthoDB" id="9801455at2"/>
<feature type="site" description="Important for catalytic activity, responsible for pKa modulation of the active site Glu and correct orientation of both the proton donor and substrate" evidence="4">
    <location>
        <position position="133"/>
    </location>
</feature>